<feature type="binding site" evidence="1">
    <location>
        <position position="384"/>
    </location>
    <ligand>
        <name>Fe cation</name>
        <dbReference type="ChEBI" id="CHEBI:24875"/>
    </ligand>
</feature>
<name>B9L8N1_NAUPA</name>
<evidence type="ECO:0000256" key="1">
    <source>
        <dbReference type="PIRSR" id="PIRSR601501-1"/>
    </source>
</evidence>
<protein>
    <submittedName>
        <fullName evidence="2">Nickel-dependent hydrogenase, large subunit</fullName>
    </submittedName>
</protein>
<dbReference type="PANTHER" id="PTHR42958">
    <property type="entry name" value="HYDROGENASE-2 LARGE CHAIN"/>
    <property type="match status" value="1"/>
</dbReference>
<dbReference type="PANTHER" id="PTHR42958:SF4">
    <property type="entry name" value="HYDROGENASE EXPRESSION_FORMATION PROTEIN HUPK"/>
    <property type="match status" value="1"/>
</dbReference>
<dbReference type="Pfam" id="PF00374">
    <property type="entry name" value="NiFeSe_Hases"/>
    <property type="match status" value="3"/>
</dbReference>
<dbReference type="Proteomes" id="UP000000448">
    <property type="component" value="Chromosome"/>
</dbReference>
<keyword evidence="3" id="KW-1185">Reference proteome</keyword>
<sequence>MKINKKIINKIEGEATLKIEGDKKIDFVQIEFWQYHGIEEYLKNKNYMDALVINPRVCGICGHSHLHATVKVIEKVFKAKISKKAQIFREVTSLLEIVENHIKWFYITIYPTQIKDKEYLFKAVKFSSKISKAIAILAGQFPHNSYMVPGGVTCDPTYMEIMRLKDLIKEIKEEYIKEIMDENLTSHDLERFFENLPKDIGKSLNKFLVLGESNIFKSNGDYKNVKEERNKSLSKNALYNNEYYEVGPLARMIINKNKNIKKIYDIYSDSIYTRMCARIYEPLLLLDYIEQKLSEVDLCEPSFLKPNVRNGKAIVAVEAPRGSLIHEISIKNEKIDYYNIVVPTQFNLASSTKENPSPAQAALMNEDIAYVDSVFRCFDICAVCMSH</sequence>
<gene>
    <name evidence="2" type="ordered locus">NAMH_0573</name>
</gene>
<keyword evidence="1" id="KW-0408">Iron</keyword>
<reference evidence="2 3" key="1">
    <citation type="journal article" date="2009" name="PLoS Genet.">
        <title>Adaptations to submarine hydrothermal environments exemplified by the genome of Nautilia profundicola.</title>
        <authorList>
            <person name="Campbell B.J."/>
            <person name="Smith J.L."/>
            <person name="Hanson T.E."/>
            <person name="Klotz M.G."/>
            <person name="Stein L.Y."/>
            <person name="Lee C.K."/>
            <person name="Wu D."/>
            <person name="Robinson J.M."/>
            <person name="Khouri H.M."/>
            <person name="Eisen J.A."/>
            <person name="Cary S.C."/>
        </authorList>
    </citation>
    <scope>NUCLEOTIDE SEQUENCE [LARGE SCALE GENOMIC DNA]</scope>
    <source>
        <strain evidence="3">ATCC BAA-1463 / DSM 18972 / AmH</strain>
    </source>
</reference>
<dbReference type="Gene3D" id="1.10.645.10">
    <property type="entry name" value="Cytochrome-c3 Hydrogenase, chain B"/>
    <property type="match status" value="1"/>
</dbReference>
<dbReference type="EMBL" id="CP001279">
    <property type="protein sequence ID" value="ACM92065.1"/>
    <property type="molecule type" value="Genomic_DNA"/>
</dbReference>
<feature type="binding site" evidence="1">
    <location>
        <position position="387"/>
    </location>
    <ligand>
        <name>Mg(2+)</name>
        <dbReference type="ChEBI" id="CHEBI:18420"/>
    </ligand>
</feature>
<dbReference type="InterPro" id="IPR029014">
    <property type="entry name" value="NiFe-Hase_large"/>
</dbReference>
<feature type="binding site" evidence="1">
    <location>
        <position position="340"/>
    </location>
    <ligand>
        <name>Mg(2+)</name>
        <dbReference type="ChEBI" id="CHEBI:18420"/>
    </ligand>
</feature>
<accession>B9L8N1</accession>
<feature type="binding site" evidence="1">
    <location>
        <position position="61"/>
    </location>
    <ligand>
        <name>Ni(2+)</name>
        <dbReference type="ChEBI" id="CHEBI:49786"/>
    </ligand>
</feature>
<proteinExistence type="predicted"/>
<dbReference type="OrthoDB" id="9761717at2"/>
<keyword evidence="1" id="KW-0533">Nickel</keyword>
<dbReference type="GO" id="GO:0016151">
    <property type="term" value="F:nickel cation binding"/>
    <property type="evidence" value="ECO:0007669"/>
    <property type="project" value="InterPro"/>
</dbReference>
<dbReference type="eggNOG" id="COG0374">
    <property type="taxonomic scope" value="Bacteria"/>
</dbReference>
<dbReference type="InterPro" id="IPR001501">
    <property type="entry name" value="Ni-dep_hyd_lsu"/>
</dbReference>
<keyword evidence="1" id="KW-0460">Magnesium</keyword>
<dbReference type="InterPro" id="IPR050867">
    <property type="entry name" value="NiFe/NiFeSe_hydrgnase_LSU"/>
</dbReference>
<feature type="binding site" evidence="1">
    <location>
        <position position="61"/>
    </location>
    <ligand>
        <name>Fe cation</name>
        <dbReference type="ChEBI" id="CHEBI:24875"/>
    </ligand>
</feature>
<dbReference type="SUPFAM" id="SSF56762">
    <property type="entry name" value="HydB/Nqo4-like"/>
    <property type="match status" value="1"/>
</dbReference>
<dbReference type="AlphaFoldDB" id="B9L8N1"/>
<evidence type="ECO:0000313" key="3">
    <source>
        <dbReference type="Proteomes" id="UP000000448"/>
    </source>
</evidence>
<comment type="cofactor">
    <cofactor evidence="1">
        <name>Ni(2+)</name>
        <dbReference type="ChEBI" id="CHEBI:49786"/>
    </cofactor>
</comment>
<dbReference type="KEGG" id="nam:NAMH_0573"/>
<feature type="binding site" evidence="1">
    <location>
        <position position="58"/>
    </location>
    <ligand>
        <name>Ni(2+)</name>
        <dbReference type="ChEBI" id="CHEBI:49786"/>
    </ligand>
</feature>
<comment type="cofactor">
    <cofactor evidence="1">
        <name>Fe cation</name>
        <dbReference type="ChEBI" id="CHEBI:24875"/>
    </cofactor>
</comment>
<dbReference type="RefSeq" id="WP_012663437.1">
    <property type="nucleotide sequence ID" value="NC_012115.1"/>
</dbReference>
<keyword evidence="1" id="KW-0479">Metal-binding</keyword>
<feature type="binding site" evidence="1">
    <location>
        <position position="381"/>
    </location>
    <ligand>
        <name>Ni(2+)</name>
        <dbReference type="ChEBI" id="CHEBI:49786"/>
    </ligand>
</feature>
<dbReference type="HOGENOM" id="CLU_030087_1_1_7"/>
<feature type="binding site" evidence="1">
    <location>
        <position position="39"/>
    </location>
    <ligand>
        <name>Mg(2+)</name>
        <dbReference type="ChEBI" id="CHEBI:18420"/>
    </ligand>
</feature>
<evidence type="ECO:0000313" key="2">
    <source>
        <dbReference type="EMBL" id="ACM92065.1"/>
    </source>
</evidence>
<organism evidence="2 3">
    <name type="scientific">Nautilia profundicola (strain ATCC BAA-1463 / DSM 18972 / AmH)</name>
    <dbReference type="NCBI Taxonomy" id="598659"/>
    <lineage>
        <taxon>Bacteria</taxon>
        <taxon>Pseudomonadati</taxon>
        <taxon>Campylobacterota</taxon>
        <taxon>Epsilonproteobacteria</taxon>
        <taxon>Nautiliales</taxon>
        <taxon>Nautiliaceae</taxon>
        <taxon>Nautilia</taxon>
    </lineage>
</organism>
<dbReference type="STRING" id="598659.NAMH_0573"/>